<dbReference type="AlphaFoldDB" id="A0A1T2XNF0"/>
<evidence type="ECO:0000313" key="2">
    <source>
        <dbReference type="EMBL" id="OPA81342.1"/>
    </source>
</evidence>
<dbReference type="Proteomes" id="UP000190188">
    <property type="component" value="Unassembled WGS sequence"/>
</dbReference>
<dbReference type="OrthoDB" id="1716040at2"/>
<feature type="transmembrane region" description="Helical" evidence="1">
    <location>
        <begin position="48"/>
        <end position="67"/>
    </location>
</feature>
<evidence type="ECO:0000256" key="1">
    <source>
        <dbReference type="SAM" id="Phobius"/>
    </source>
</evidence>
<dbReference type="RefSeq" id="WP_078497074.1">
    <property type="nucleotide sequence ID" value="NZ_MSZX01000001.1"/>
</dbReference>
<protein>
    <recommendedName>
        <fullName evidence="4">Alkaline shock response membrane anchor protein AmaP</fullName>
    </recommendedName>
</protein>
<name>A0A1T2XNF0_9BACL</name>
<gene>
    <name evidence="2" type="ORF">BVG16_03235</name>
</gene>
<organism evidence="2 3">
    <name type="scientific">Paenibacillus selenitireducens</name>
    <dbReference type="NCBI Taxonomy" id="1324314"/>
    <lineage>
        <taxon>Bacteria</taxon>
        <taxon>Bacillati</taxon>
        <taxon>Bacillota</taxon>
        <taxon>Bacilli</taxon>
        <taxon>Bacillales</taxon>
        <taxon>Paenibacillaceae</taxon>
        <taxon>Paenibacillus</taxon>
    </lineage>
</organism>
<feature type="transmembrane region" description="Helical" evidence="1">
    <location>
        <begin position="7"/>
        <end position="28"/>
    </location>
</feature>
<evidence type="ECO:0008006" key="4">
    <source>
        <dbReference type="Google" id="ProtNLM"/>
    </source>
</evidence>
<dbReference type="STRING" id="1324314.BVG16_03235"/>
<comment type="caution">
    <text evidence="2">The sequence shown here is derived from an EMBL/GenBank/DDBJ whole genome shotgun (WGS) entry which is preliminary data.</text>
</comment>
<proteinExistence type="predicted"/>
<evidence type="ECO:0000313" key="3">
    <source>
        <dbReference type="Proteomes" id="UP000190188"/>
    </source>
</evidence>
<accession>A0A1T2XNF0</accession>
<dbReference type="EMBL" id="MSZX01000001">
    <property type="protein sequence ID" value="OPA81342.1"/>
    <property type="molecule type" value="Genomic_DNA"/>
</dbReference>
<keyword evidence="1" id="KW-1133">Transmembrane helix</keyword>
<dbReference type="NCBIfam" id="NF033218">
    <property type="entry name" value="anchor_AmaP"/>
    <property type="match status" value="1"/>
</dbReference>
<keyword evidence="3" id="KW-1185">Reference proteome</keyword>
<reference evidence="2 3" key="1">
    <citation type="submission" date="2017-01" db="EMBL/GenBank/DDBJ databases">
        <title>Genome analysis of Paenibacillus selenitrireducens ES3-24.</title>
        <authorList>
            <person name="Xu D."/>
            <person name="Yao R."/>
            <person name="Zheng S."/>
        </authorList>
    </citation>
    <scope>NUCLEOTIDE SEQUENCE [LARGE SCALE GENOMIC DNA]</scope>
    <source>
        <strain evidence="2 3">ES3-24</strain>
    </source>
</reference>
<sequence length="179" mass="19960">MIKILDRLLLFFYSIVIAVVAICTVLYATNVLDRSLLIGTEQWLDNAVIAGAIVIILISLRFFYISIRRDRASNHSIDLRNELGEIHISMETIENLALKAASRVRGVKDLKVKIRVTEAGLELVVRTFVDGETSIPGLTEEVQRQVRDHVTEVTGIPVAGVSVFIANIVQTQSFKSRVE</sequence>
<keyword evidence="1" id="KW-0472">Membrane</keyword>
<keyword evidence="1" id="KW-0812">Transmembrane</keyword>